<evidence type="ECO:0000313" key="4">
    <source>
        <dbReference type="Proteomes" id="UP000410984"/>
    </source>
</evidence>
<dbReference type="Gene3D" id="3.40.50.2300">
    <property type="match status" value="1"/>
</dbReference>
<keyword evidence="1" id="KW-0597">Phosphoprotein</keyword>
<dbReference type="GO" id="GO:0000160">
    <property type="term" value="P:phosphorelay signal transduction system"/>
    <property type="evidence" value="ECO:0007669"/>
    <property type="project" value="InterPro"/>
</dbReference>
<dbReference type="Proteomes" id="UP000410984">
    <property type="component" value="Unassembled WGS sequence"/>
</dbReference>
<dbReference type="EMBL" id="CABFPH010000036">
    <property type="protein sequence ID" value="VUD72202.1"/>
    <property type="molecule type" value="Genomic_DNA"/>
</dbReference>
<gene>
    <name evidence="3" type="ORF">MET9862_02797</name>
</gene>
<dbReference type="RefSeq" id="WP_244612711.1">
    <property type="nucleotide sequence ID" value="NZ_CABFPH010000036.1"/>
</dbReference>
<dbReference type="AlphaFoldDB" id="A0A509EDE4"/>
<accession>A0A509EDE4</accession>
<organism evidence="3 4">
    <name type="scientific">Methylobacterium symbioticum</name>
    <dbReference type="NCBI Taxonomy" id="2584084"/>
    <lineage>
        <taxon>Bacteria</taxon>
        <taxon>Pseudomonadati</taxon>
        <taxon>Pseudomonadota</taxon>
        <taxon>Alphaproteobacteria</taxon>
        <taxon>Hyphomicrobiales</taxon>
        <taxon>Methylobacteriaceae</taxon>
        <taxon>Methylobacterium</taxon>
    </lineage>
</organism>
<keyword evidence="4" id="KW-1185">Reference proteome</keyword>
<evidence type="ECO:0000256" key="1">
    <source>
        <dbReference type="PROSITE-ProRule" id="PRU00169"/>
    </source>
</evidence>
<dbReference type="PROSITE" id="PS50110">
    <property type="entry name" value="RESPONSE_REGULATORY"/>
    <property type="match status" value="1"/>
</dbReference>
<sequence length="140" mass="15044">MKPAIPPRGCYRVQVLVAGRNKSWRYGLSSEIRRAGYQVTACDNGVDALAVLVLGLPIDVMVIDCTLQGHLCCARLAVEARALRPSLHIVLTNDSAESLSREVSDLVPDALIVSESVGADSVAQTVREVLHTPQPANRSN</sequence>
<feature type="domain" description="Response regulatory" evidence="2">
    <location>
        <begin position="14"/>
        <end position="130"/>
    </location>
</feature>
<dbReference type="InterPro" id="IPR011006">
    <property type="entry name" value="CheY-like_superfamily"/>
</dbReference>
<proteinExistence type="predicted"/>
<dbReference type="InterPro" id="IPR001789">
    <property type="entry name" value="Sig_transdc_resp-reg_receiver"/>
</dbReference>
<reference evidence="3 4" key="1">
    <citation type="submission" date="2019-06" db="EMBL/GenBank/DDBJ databases">
        <authorList>
            <person name="Rodrigo-Torres L."/>
            <person name="Arahal R. D."/>
            <person name="Lucena T."/>
        </authorList>
    </citation>
    <scope>NUCLEOTIDE SEQUENCE [LARGE SCALE GENOMIC DNA]</scope>
    <source>
        <strain evidence="3 4">SB0023/3</strain>
    </source>
</reference>
<name>A0A509EDE4_9HYPH</name>
<dbReference type="SUPFAM" id="SSF52172">
    <property type="entry name" value="CheY-like"/>
    <property type="match status" value="1"/>
</dbReference>
<evidence type="ECO:0000259" key="2">
    <source>
        <dbReference type="PROSITE" id="PS50110"/>
    </source>
</evidence>
<evidence type="ECO:0000313" key="3">
    <source>
        <dbReference type="EMBL" id="VUD72202.1"/>
    </source>
</evidence>
<protein>
    <recommendedName>
        <fullName evidence="2">Response regulatory domain-containing protein</fullName>
    </recommendedName>
</protein>
<feature type="modified residue" description="4-aspartylphosphate" evidence="1">
    <location>
        <position position="64"/>
    </location>
</feature>